<dbReference type="HOGENOM" id="CLU_2296189_0_0_1"/>
<evidence type="ECO:0000313" key="1">
    <source>
        <dbReference type="EnsemblPlants" id="OMERI02G21950.1"/>
    </source>
</evidence>
<reference evidence="1" key="2">
    <citation type="submission" date="2018-05" db="EMBL/GenBank/DDBJ databases">
        <title>OmerRS3 (Oryza meridionalis Reference Sequence Version 3).</title>
        <authorList>
            <person name="Zhang J."/>
            <person name="Kudrna D."/>
            <person name="Lee S."/>
            <person name="Talag J."/>
            <person name="Welchert J."/>
            <person name="Wing R.A."/>
        </authorList>
    </citation>
    <scope>NUCLEOTIDE SEQUENCE [LARGE SCALE GENOMIC DNA]</scope>
    <source>
        <strain evidence="1">cv. OR44</strain>
    </source>
</reference>
<reference evidence="1" key="1">
    <citation type="submission" date="2015-04" db="UniProtKB">
        <authorList>
            <consortium name="EnsemblPlants"/>
        </authorList>
    </citation>
    <scope>IDENTIFICATION</scope>
</reference>
<dbReference type="AlphaFoldDB" id="A0A0E0CMP4"/>
<dbReference type="Proteomes" id="UP000008021">
    <property type="component" value="Chromosome 2"/>
</dbReference>
<keyword evidence="2" id="KW-1185">Reference proteome</keyword>
<dbReference type="Gramene" id="OMERI02G21950.1">
    <property type="protein sequence ID" value="OMERI02G21950.1"/>
    <property type="gene ID" value="OMERI02G21950"/>
</dbReference>
<protein>
    <submittedName>
        <fullName evidence="1">Uncharacterized protein</fullName>
    </submittedName>
</protein>
<evidence type="ECO:0000313" key="2">
    <source>
        <dbReference type="Proteomes" id="UP000008021"/>
    </source>
</evidence>
<name>A0A0E0CMP4_9ORYZ</name>
<sequence>MRLHLKWIWPPVQEDKPAPQLSSPLRPFALYARLIDLIDGYEAGRRRRTTESAQLAGMGVAPDKGFTGAGQPAATTAFARGPKISLLKTVHGYLDLGFNGC</sequence>
<organism evidence="1">
    <name type="scientific">Oryza meridionalis</name>
    <dbReference type="NCBI Taxonomy" id="40149"/>
    <lineage>
        <taxon>Eukaryota</taxon>
        <taxon>Viridiplantae</taxon>
        <taxon>Streptophyta</taxon>
        <taxon>Embryophyta</taxon>
        <taxon>Tracheophyta</taxon>
        <taxon>Spermatophyta</taxon>
        <taxon>Magnoliopsida</taxon>
        <taxon>Liliopsida</taxon>
        <taxon>Poales</taxon>
        <taxon>Poaceae</taxon>
        <taxon>BOP clade</taxon>
        <taxon>Oryzoideae</taxon>
        <taxon>Oryzeae</taxon>
        <taxon>Oryzinae</taxon>
        <taxon>Oryza</taxon>
    </lineage>
</organism>
<proteinExistence type="predicted"/>
<accession>A0A0E0CMP4</accession>
<dbReference type="EnsemblPlants" id="OMERI02G21950.1">
    <property type="protein sequence ID" value="OMERI02G21950.1"/>
    <property type="gene ID" value="OMERI02G21950"/>
</dbReference>